<evidence type="ECO:0000313" key="2">
    <source>
        <dbReference type="EMBL" id="KAK0410526.1"/>
    </source>
</evidence>
<keyword evidence="3" id="KW-1185">Reference proteome</keyword>
<reference evidence="2" key="1">
    <citation type="submission" date="2023-06" db="EMBL/GenBank/DDBJ databases">
        <title>Genomic analysis of the entomopathogenic nematode Steinernema hermaphroditum.</title>
        <authorList>
            <person name="Schwarz E.M."/>
            <person name="Heppert J.K."/>
            <person name="Baniya A."/>
            <person name="Schwartz H.T."/>
            <person name="Tan C.-H."/>
            <person name="Antoshechkin I."/>
            <person name="Sternberg P.W."/>
            <person name="Goodrich-Blair H."/>
            <person name="Dillman A.R."/>
        </authorList>
    </citation>
    <scope>NUCLEOTIDE SEQUENCE</scope>
    <source>
        <strain evidence="2">PS9179</strain>
        <tissue evidence="2">Whole animal</tissue>
    </source>
</reference>
<dbReference type="Proteomes" id="UP001175271">
    <property type="component" value="Unassembled WGS sequence"/>
</dbReference>
<accession>A0AA39HR39</accession>
<dbReference type="EMBL" id="JAUCMV010000003">
    <property type="protein sequence ID" value="KAK0410526.1"/>
    <property type="molecule type" value="Genomic_DNA"/>
</dbReference>
<name>A0AA39HR39_9BILA</name>
<sequence length="225" mass="25088">MVFNCYRTFVCPNLSSSPSSSSDSSERSFKPYVEMSRSQLLAVAIKKRKELSASRRQNLRLELLHTGMIQSLCKSLGESRARKRRTRRDRSRSSSRSRDECESAKLAISDIPLPPSGSEPSGSSSQKQFANADCHNAIQTGPDSLLHMLPPPPPPPVFMIADSTSEEPQAKRFKQNSTDEDPFGISELFDQINRKDDERNDCRFAMQTDSNPFGSNELGTPVSAR</sequence>
<feature type="region of interest" description="Disordered" evidence="1">
    <location>
        <begin position="205"/>
        <end position="225"/>
    </location>
</feature>
<dbReference type="AlphaFoldDB" id="A0AA39HR39"/>
<feature type="compositionally biased region" description="Basic residues" evidence="1">
    <location>
        <begin position="81"/>
        <end position="95"/>
    </location>
</feature>
<gene>
    <name evidence="2" type="ORF">QR680_005175</name>
</gene>
<feature type="region of interest" description="Disordered" evidence="1">
    <location>
        <begin position="165"/>
        <end position="184"/>
    </location>
</feature>
<comment type="caution">
    <text evidence="2">The sequence shown here is derived from an EMBL/GenBank/DDBJ whole genome shotgun (WGS) entry which is preliminary data.</text>
</comment>
<protein>
    <submittedName>
        <fullName evidence="2">Uncharacterized protein</fullName>
    </submittedName>
</protein>
<organism evidence="2 3">
    <name type="scientific">Steinernema hermaphroditum</name>
    <dbReference type="NCBI Taxonomy" id="289476"/>
    <lineage>
        <taxon>Eukaryota</taxon>
        <taxon>Metazoa</taxon>
        <taxon>Ecdysozoa</taxon>
        <taxon>Nematoda</taxon>
        <taxon>Chromadorea</taxon>
        <taxon>Rhabditida</taxon>
        <taxon>Tylenchina</taxon>
        <taxon>Panagrolaimomorpha</taxon>
        <taxon>Strongyloidoidea</taxon>
        <taxon>Steinernematidae</taxon>
        <taxon>Steinernema</taxon>
    </lineage>
</organism>
<feature type="compositionally biased region" description="Polar residues" evidence="1">
    <location>
        <begin position="207"/>
        <end position="218"/>
    </location>
</feature>
<evidence type="ECO:0000313" key="3">
    <source>
        <dbReference type="Proteomes" id="UP001175271"/>
    </source>
</evidence>
<evidence type="ECO:0000256" key="1">
    <source>
        <dbReference type="SAM" id="MobiDB-lite"/>
    </source>
</evidence>
<feature type="region of interest" description="Disordered" evidence="1">
    <location>
        <begin position="75"/>
        <end position="130"/>
    </location>
</feature>
<proteinExistence type="predicted"/>